<dbReference type="InterPro" id="IPR003409">
    <property type="entry name" value="MORN"/>
</dbReference>
<dbReference type="EMBL" id="JAPFFF010000003">
    <property type="protein sequence ID" value="KAK8893665.1"/>
    <property type="molecule type" value="Genomic_DNA"/>
</dbReference>
<reference evidence="3 4" key="1">
    <citation type="submission" date="2024-04" db="EMBL/GenBank/DDBJ databases">
        <title>Tritrichomonas musculus Genome.</title>
        <authorList>
            <person name="Alves-Ferreira E."/>
            <person name="Grigg M."/>
            <person name="Lorenzi H."/>
            <person name="Galac M."/>
        </authorList>
    </citation>
    <scope>NUCLEOTIDE SEQUENCE [LARGE SCALE GENOMIC DNA]</scope>
    <source>
        <strain evidence="3 4">EAF2021</strain>
    </source>
</reference>
<dbReference type="InterPro" id="IPR052849">
    <property type="entry name" value="MORN_repeat_protein"/>
</dbReference>
<accession>A0ABR2KRB3</accession>
<dbReference type="Gene3D" id="2.20.110.10">
    <property type="entry name" value="Histone H3 K4-specific methyltransferase SET7/9 N-terminal domain"/>
    <property type="match status" value="2"/>
</dbReference>
<evidence type="ECO:0000313" key="4">
    <source>
        <dbReference type="Proteomes" id="UP001470230"/>
    </source>
</evidence>
<name>A0ABR2KRB3_9EUKA</name>
<dbReference type="SUPFAM" id="SSF82185">
    <property type="entry name" value="Histone H3 K4-specific methyltransferase SET7/9 N-terminal domain"/>
    <property type="match status" value="1"/>
</dbReference>
<feature type="region of interest" description="Disordered" evidence="2">
    <location>
        <begin position="1"/>
        <end position="37"/>
    </location>
</feature>
<evidence type="ECO:0000313" key="3">
    <source>
        <dbReference type="EMBL" id="KAK8893665.1"/>
    </source>
</evidence>
<evidence type="ECO:0000256" key="1">
    <source>
        <dbReference type="ARBA" id="ARBA00022737"/>
    </source>
</evidence>
<dbReference type="Proteomes" id="UP001470230">
    <property type="component" value="Unassembled WGS sequence"/>
</dbReference>
<dbReference type="SMART" id="SM00698">
    <property type="entry name" value="MORN"/>
    <property type="match status" value="4"/>
</dbReference>
<evidence type="ECO:0000256" key="2">
    <source>
        <dbReference type="SAM" id="MobiDB-lite"/>
    </source>
</evidence>
<organism evidence="3 4">
    <name type="scientific">Tritrichomonas musculus</name>
    <dbReference type="NCBI Taxonomy" id="1915356"/>
    <lineage>
        <taxon>Eukaryota</taxon>
        <taxon>Metamonada</taxon>
        <taxon>Parabasalia</taxon>
        <taxon>Tritrichomonadida</taxon>
        <taxon>Tritrichomonadidae</taxon>
        <taxon>Tritrichomonas</taxon>
    </lineage>
</organism>
<keyword evidence="1" id="KW-0677">Repeat</keyword>
<sequence>MPAKPAGTDSKAAPPKKGGKGKNQGLELDSTPPSAGEGVFIHPITKAKYEGQWQRFDGVMKRHGVGIYTDGGATYDGHFVEDLYNGTGTYTAIDGSTYKGEWKNGQMSGHGIYTWPDGSVFDGTWENGKMEGPGTFTDFNHQVWTGTWHEGNADLQNLPVS</sequence>
<dbReference type="Pfam" id="PF02493">
    <property type="entry name" value="MORN"/>
    <property type="match status" value="4"/>
</dbReference>
<dbReference type="PANTHER" id="PTHR46917:SF1">
    <property type="entry name" value="MORN REPEAT-CONTAINING PROTEIN 2"/>
    <property type="match status" value="1"/>
</dbReference>
<comment type="caution">
    <text evidence="3">The sequence shown here is derived from an EMBL/GenBank/DDBJ whole genome shotgun (WGS) entry which is preliminary data.</text>
</comment>
<keyword evidence="4" id="KW-1185">Reference proteome</keyword>
<proteinExistence type="predicted"/>
<gene>
    <name evidence="3" type="ORF">M9Y10_022092</name>
</gene>
<dbReference type="PANTHER" id="PTHR46917">
    <property type="entry name" value="MORN REPEAT-CONTAINING PROTEIN 2"/>
    <property type="match status" value="1"/>
</dbReference>
<protein>
    <submittedName>
        <fullName evidence="3">1-phosphatidylinositol-4-phosphate 5-kinase activity protein</fullName>
    </submittedName>
</protein>